<protein>
    <submittedName>
        <fullName evidence="2">Uncharacterized protein</fullName>
    </submittedName>
</protein>
<evidence type="ECO:0000256" key="1">
    <source>
        <dbReference type="SAM" id="MobiDB-lite"/>
    </source>
</evidence>
<feature type="region of interest" description="Disordered" evidence="1">
    <location>
        <begin position="40"/>
        <end position="72"/>
    </location>
</feature>
<sequence>MSGHNLTLKPVVLANSDTMIPADVTTVEADTEVLESSQILLESEAETVAPKDKSGEPDPNDEKDVDEEATVKDVDEEMIDKIDEVETTKADEGVQQVSTPSFKYSV</sequence>
<feature type="compositionally biased region" description="Basic and acidic residues" evidence="1">
    <location>
        <begin position="49"/>
        <end position="62"/>
    </location>
</feature>
<organism evidence="2 3">
    <name type="scientific">Lasius niger</name>
    <name type="common">Black garden ant</name>
    <dbReference type="NCBI Taxonomy" id="67767"/>
    <lineage>
        <taxon>Eukaryota</taxon>
        <taxon>Metazoa</taxon>
        <taxon>Ecdysozoa</taxon>
        <taxon>Arthropoda</taxon>
        <taxon>Hexapoda</taxon>
        <taxon>Insecta</taxon>
        <taxon>Pterygota</taxon>
        <taxon>Neoptera</taxon>
        <taxon>Endopterygota</taxon>
        <taxon>Hymenoptera</taxon>
        <taxon>Apocrita</taxon>
        <taxon>Aculeata</taxon>
        <taxon>Formicoidea</taxon>
        <taxon>Formicidae</taxon>
        <taxon>Formicinae</taxon>
        <taxon>Lasius</taxon>
        <taxon>Lasius</taxon>
    </lineage>
</organism>
<dbReference type="EMBL" id="LBMM01001676">
    <property type="protein sequence ID" value="KMQ95905.1"/>
    <property type="molecule type" value="Genomic_DNA"/>
</dbReference>
<dbReference type="Proteomes" id="UP000036403">
    <property type="component" value="Unassembled WGS sequence"/>
</dbReference>
<gene>
    <name evidence="2" type="ORF">RF55_3849</name>
</gene>
<accession>A0A0J7NU17</accession>
<keyword evidence="3" id="KW-1185">Reference proteome</keyword>
<comment type="caution">
    <text evidence="2">The sequence shown here is derived from an EMBL/GenBank/DDBJ whole genome shotgun (WGS) entry which is preliminary data.</text>
</comment>
<evidence type="ECO:0000313" key="3">
    <source>
        <dbReference type="Proteomes" id="UP000036403"/>
    </source>
</evidence>
<dbReference type="PaxDb" id="67767-A0A0J7NU17"/>
<dbReference type="AlphaFoldDB" id="A0A0J7NU17"/>
<evidence type="ECO:0000313" key="2">
    <source>
        <dbReference type="EMBL" id="KMQ95905.1"/>
    </source>
</evidence>
<name>A0A0J7NU17_LASNI</name>
<proteinExistence type="predicted"/>
<reference evidence="2 3" key="1">
    <citation type="submission" date="2015-04" db="EMBL/GenBank/DDBJ databases">
        <title>Lasius niger genome sequencing.</title>
        <authorList>
            <person name="Konorov E.A."/>
            <person name="Nikitin M.A."/>
            <person name="Kirill M.V."/>
            <person name="Chang P."/>
        </authorList>
    </citation>
    <scope>NUCLEOTIDE SEQUENCE [LARGE SCALE GENOMIC DNA]</scope>
    <source>
        <tissue evidence="2">Whole</tissue>
    </source>
</reference>